<dbReference type="Proteomes" id="UP000507470">
    <property type="component" value="Unassembled WGS sequence"/>
</dbReference>
<name>A0A6J8C822_MYTCO</name>
<feature type="transmembrane region" description="Helical" evidence="1">
    <location>
        <begin position="446"/>
        <end position="469"/>
    </location>
</feature>
<feature type="domain" description="Farnesoic acid O-methyl transferase" evidence="2">
    <location>
        <begin position="256"/>
        <end position="388"/>
    </location>
</feature>
<keyword evidence="1" id="KW-1133">Transmembrane helix</keyword>
<dbReference type="Pfam" id="PF12248">
    <property type="entry name" value="Methyltransf_FA"/>
    <property type="match status" value="2"/>
</dbReference>
<dbReference type="OrthoDB" id="10474145at2759"/>
<evidence type="ECO:0000259" key="2">
    <source>
        <dbReference type="Pfam" id="PF12248"/>
    </source>
</evidence>
<reference evidence="3 4" key="1">
    <citation type="submission" date="2020-06" db="EMBL/GenBank/DDBJ databases">
        <authorList>
            <person name="Li R."/>
            <person name="Bekaert M."/>
        </authorList>
    </citation>
    <scope>NUCLEOTIDE SEQUENCE [LARGE SCALE GENOMIC DNA]</scope>
    <source>
        <strain evidence="4">wild</strain>
    </source>
</reference>
<keyword evidence="1" id="KW-0812">Transmembrane</keyword>
<protein>
    <recommendedName>
        <fullName evidence="2">Farnesoic acid O-methyl transferase domain-containing protein</fullName>
    </recommendedName>
</protein>
<evidence type="ECO:0000313" key="3">
    <source>
        <dbReference type="EMBL" id="CAC5392588.1"/>
    </source>
</evidence>
<feature type="domain" description="Farnesoic acid O-methyl transferase" evidence="2">
    <location>
        <begin position="53"/>
        <end position="172"/>
    </location>
</feature>
<evidence type="ECO:0000256" key="1">
    <source>
        <dbReference type="SAM" id="Phobius"/>
    </source>
</evidence>
<dbReference type="EMBL" id="CACVKT020004992">
    <property type="protein sequence ID" value="CAC5392588.1"/>
    <property type="molecule type" value="Genomic_DNA"/>
</dbReference>
<sequence length="473" mass="53814">MYLILYCAIFITLTTGTLVNIIHTNNKGNVDYSKPNTLSYYTPLSLYGIDVSSRTYIRFLVKAKESAFVALWSSANISDAMFYEFALGAGHTAISLRRNKNSIYFDHFVNNKWMSDTEFMPFWISWSKGVLEIGTSSELYNDTRRSWPDPNPLNVSSAGIMTGCGQDGEWIIYPYTVKEAKCCSCSGRKYKQTNISSEVANTKAKRLKKELMVNKKSLSRFERRKISADDFRELAVVLKTLDKGTTNDSILFSRNQYIQLSKNGFNVTEVRIVTFYLKACHDAVLALWKESDISSDSDDYYEIVFEAGNNPLIQIRYGKQMSNVAIGNSKYLDCYNFKEFSLDLTNGDLWYGTTKLFSTFTLHFQKITLSTREIGLMTRNGCDGEWIFIGGQNTSSHCDNRRQYLPLNVTTTIQQLEQEVRIQDKTVLSAYKRKMICADDSRVSSVSLGCLGSVVIILIVMFIVILDLLPKRV</sequence>
<gene>
    <name evidence="3" type="ORF">MCOR_27510</name>
</gene>
<proteinExistence type="predicted"/>
<dbReference type="InterPro" id="IPR022041">
    <property type="entry name" value="Methyltransf_FA"/>
</dbReference>
<dbReference type="AlphaFoldDB" id="A0A6J8C822"/>
<keyword evidence="4" id="KW-1185">Reference proteome</keyword>
<accession>A0A6J8C822</accession>
<dbReference type="PANTHER" id="PTHR36695:SF12">
    <property type="entry name" value="AGAP008648-PA"/>
    <property type="match status" value="1"/>
</dbReference>
<organism evidence="3 4">
    <name type="scientific">Mytilus coruscus</name>
    <name type="common">Sea mussel</name>
    <dbReference type="NCBI Taxonomy" id="42192"/>
    <lineage>
        <taxon>Eukaryota</taxon>
        <taxon>Metazoa</taxon>
        <taxon>Spiralia</taxon>
        <taxon>Lophotrochozoa</taxon>
        <taxon>Mollusca</taxon>
        <taxon>Bivalvia</taxon>
        <taxon>Autobranchia</taxon>
        <taxon>Pteriomorphia</taxon>
        <taxon>Mytilida</taxon>
        <taxon>Mytiloidea</taxon>
        <taxon>Mytilidae</taxon>
        <taxon>Mytilinae</taxon>
        <taxon>Mytilus</taxon>
    </lineage>
</organism>
<keyword evidence="1" id="KW-0472">Membrane</keyword>
<dbReference type="PANTHER" id="PTHR36695">
    <property type="entry name" value="AGAP008648-PA"/>
    <property type="match status" value="1"/>
</dbReference>
<evidence type="ECO:0000313" key="4">
    <source>
        <dbReference type="Proteomes" id="UP000507470"/>
    </source>
</evidence>